<dbReference type="EMBL" id="JAGVWE010000002">
    <property type="protein sequence ID" value="MBS3062413.1"/>
    <property type="molecule type" value="Genomic_DNA"/>
</dbReference>
<organism evidence="1 2">
    <name type="scientific">Candidatus Iainarchaeum sp</name>
    <dbReference type="NCBI Taxonomy" id="3101447"/>
    <lineage>
        <taxon>Archaea</taxon>
        <taxon>Candidatus Iainarchaeota</taxon>
        <taxon>Candidatus Iainarchaeia</taxon>
        <taxon>Candidatus Iainarchaeales</taxon>
        <taxon>Candidatus Iainarchaeaceae</taxon>
        <taxon>Candidatus Iainarchaeum</taxon>
    </lineage>
</organism>
<comment type="caution">
    <text evidence="1">The sequence shown here is derived from an EMBL/GenBank/DDBJ whole genome shotgun (WGS) entry which is preliminary data.</text>
</comment>
<dbReference type="Proteomes" id="UP000678237">
    <property type="component" value="Unassembled WGS sequence"/>
</dbReference>
<name>A0A8T4L537_9ARCH</name>
<accession>A0A8T4L537</accession>
<dbReference type="AlphaFoldDB" id="A0A8T4L537"/>
<sequence>MQKKQVFYLTVLALAVLLVSASVIVLDSLDPYKFKADQKGVLFKAKSLPPGNQLSALAAADSFLLVPSFYEGSTVNSYVGPAWILFRTVLAANGKQTESVFRVYDKGKQLVKCQVDSKTQDNQEVSATECGALLASSQAVHLFIELPDAGLLKPEVVVESNAVTVKPKSVNDVSPVSRVLLEFMFPNTGEVIAKSNDLLKQLKN</sequence>
<reference evidence="1" key="1">
    <citation type="submission" date="2021-03" db="EMBL/GenBank/DDBJ databases">
        <authorList>
            <person name="Jaffe A."/>
        </authorList>
    </citation>
    <scope>NUCLEOTIDE SEQUENCE</scope>
    <source>
        <strain evidence="1">RIFCSPLOWO2_01_FULL_58_19</strain>
    </source>
</reference>
<protein>
    <submittedName>
        <fullName evidence="1">Uncharacterized protein</fullName>
    </submittedName>
</protein>
<reference evidence="1" key="2">
    <citation type="submission" date="2021-05" db="EMBL/GenBank/DDBJ databases">
        <title>Protein family content uncovers lineage relationships and bacterial pathway maintenance mechanisms in DPANN archaea.</title>
        <authorList>
            <person name="Castelle C.J."/>
            <person name="Meheust R."/>
            <person name="Jaffe A.L."/>
            <person name="Seitz K."/>
            <person name="Gong X."/>
            <person name="Baker B.J."/>
            <person name="Banfield J.F."/>
        </authorList>
    </citation>
    <scope>NUCLEOTIDE SEQUENCE</scope>
    <source>
        <strain evidence="1">RIFCSPLOWO2_01_FULL_58_19</strain>
    </source>
</reference>
<evidence type="ECO:0000313" key="1">
    <source>
        <dbReference type="EMBL" id="MBS3062413.1"/>
    </source>
</evidence>
<proteinExistence type="predicted"/>
<evidence type="ECO:0000313" key="2">
    <source>
        <dbReference type="Proteomes" id="UP000678237"/>
    </source>
</evidence>
<gene>
    <name evidence="1" type="ORF">J4203_00945</name>
</gene>